<accession>A0A9X0R1A2</accession>
<comment type="caution">
    <text evidence="3">The sequence shown here is derived from an EMBL/GenBank/DDBJ whole genome shotgun (WGS) entry which is preliminary data.</text>
</comment>
<dbReference type="Gene3D" id="3.40.190.10">
    <property type="entry name" value="Periplasmic binding protein-like II"/>
    <property type="match status" value="1"/>
</dbReference>
<evidence type="ECO:0000256" key="2">
    <source>
        <dbReference type="SAM" id="SignalP"/>
    </source>
</evidence>
<keyword evidence="2" id="KW-0732">Signal</keyword>
<dbReference type="Gene3D" id="3.40.190.150">
    <property type="entry name" value="Bordetella uptake gene, domain 1"/>
    <property type="match status" value="1"/>
</dbReference>
<feature type="signal peptide" evidence="2">
    <location>
        <begin position="1"/>
        <end position="20"/>
    </location>
</feature>
<dbReference type="InterPro" id="IPR005064">
    <property type="entry name" value="BUG"/>
</dbReference>
<organism evidence="3 4">
    <name type="scientific">Siccirubricoccus deserti</name>
    <dbReference type="NCBI Taxonomy" id="2013562"/>
    <lineage>
        <taxon>Bacteria</taxon>
        <taxon>Pseudomonadati</taxon>
        <taxon>Pseudomonadota</taxon>
        <taxon>Alphaproteobacteria</taxon>
        <taxon>Acetobacterales</taxon>
        <taxon>Roseomonadaceae</taxon>
        <taxon>Siccirubricoccus</taxon>
    </lineage>
</organism>
<dbReference type="EMBL" id="JACOMF010000016">
    <property type="protein sequence ID" value="MBC4016502.1"/>
    <property type="molecule type" value="Genomic_DNA"/>
</dbReference>
<dbReference type="PANTHER" id="PTHR42928">
    <property type="entry name" value="TRICARBOXYLATE-BINDING PROTEIN"/>
    <property type="match status" value="1"/>
</dbReference>
<gene>
    <name evidence="3" type="ORF">H7965_14345</name>
</gene>
<dbReference type="AlphaFoldDB" id="A0A9X0R1A2"/>
<dbReference type="PIRSF" id="PIRSF017082">
    <property type="entry name" value="YflP"/>
    <property type="match status" value="1"/>
</dbReference>
<proteinExistence type="inferred from homology"/>
<evidence type="ECO:0000313" key="3">
    <source>
        <dbReference type="EMBL" id="MBC4016502.1"/>
    </source>
</evidence>
<comment type="similarity">
    <text evidence="1">Belongs to the UPF0065 (bug) family.</text>
</comment>
<dbReference type="InterPro" id="IPR042100">
    <property type="entry name" value="Bug_dom1"/>
</dbReference>
<reference evidence="3" key="1">
    <citation type="submission" date="2020-08" db="EMBL/GenBank/DDBJ databases">
        <authorList>
            <person name="Hu Y."/>
            <person name="Nguyen S.V."/>
            <person name="Li F."/>
            <person name="Fanning S."/>
        </authorList>
    </citation>
    <scope>NUCLEOTIDE SEQUENCE</scope>
    <source>
        <strain evidence="3">SYSU D8009</strain>
    </source>
</reference>
<keyword evidence="4" id="KW-1185">Reference proteome</keyword>
<dbReference type="RefSeq" id="WP_186771274.1">
    <property type="nucleotide sequence ID" value="NZ_JACOMF010000016.1"/>
</dbReference>
<evidence type="ECO:0000313" key="4">
    <source>
        <dbReference type="Proteomes" id="UP000600101"/>
    </source>
</evidence>
<dbReference type="Pfam" id="PF03401">
    <property type="entry name" value="TctC"/>
    <property type="match status" value="1"/>
</dbReference>
<sequence length="318" mass="33400">MPASRRALLATALLCRPAVAQPAWPSRTMRFIVPFAPGGPVEIPARFIAEQLGPKLGQNIIVEAKPGAGGALGIQAVVQANDPHMMLVTTSAVAILPALMQDPGFDPLADLVPISLLTDSPMVFLARPDTPIRDLADLLARARAAPGRISYGSSGAGSTTHLGGALFCSMAGVELLHVPYRGAAQAVNALYAGDTDLMVTGMGEGMPHLRDRRLRALLVTGRERLAELPDVPAAAELVPDYAISIWYGMFGPRATPPAVAQRIATEIAPLRTGSALAERLRGSGVNLLLAPPEVLAARMAREVSQWKQVAAAAKIRAD</sequence>
<dbReference type="SUPFAM" id="SSF53850">
    <property type="entry name" value="Periplasmic binding protein-like II"/>
    <property type="match status" value="1"/>
</dbReference>
<feature type="chain" id="PRO_5040862710" evidence="2">
    <location>
        <begin position="21"/>
        <end position="318"/>
    </location>
</feature>
<name>A0A9X0R1A2_9PROT</name>
<evidence type="ECO:0000256" key="1">
    <source>
        <dbReference type="ARBA" id="ARBA00006987"/>
    </source>
</evidence>
<protein>
    <submittedName>
        <fullName evidence="3">Tripartite tricarboxylate transporter substrate binding protein</fullName>
    </submittedName>
</protein>
<dbReference type="Proteomes" id="UP000600101">
    <property type="component" value="Unassembled WGS sequence"/>
</dbReference>
<dbReference type="PANTHER" id="PTHR42928:SF5">
    <property type="entry name" value="BLR1237 PROTEIN"/>
    <property type="match status" value="1"/>
</dbReference>